<dbReference type="AlphaFoldDB" id="B3V6I7"/>
<evidence type="ECO:0000256" key="10">
    <source>
        <dbReference type="ARBA" id="ARBA00042775"/>
    </source>
</evidence>
<reference evidence="13" key="1">
    <citation type="journal article" date="2008" name="ISME J.">
        <title>Hindsight in the relative abundance, metabolic potential and genome dynamics of uncultivated marine archaea from comparative metagenomic analyses of bathypelagic plankton of different oceanic regions.</title>
        <authorList>
            <person name="Martin-Cuadrado A.B."/>
            <person name="Rodriguez-Valera F."/>
            <person name="Moreira D."/>
            <person name="Alba J.C."/>
            <person name="Ivars-Martinez E."/>
            <person name="Henn M.R."/>
            <person name="Talla E."/>
            <person name="Lopez-Garcia P."/>
        </authorList>
    </citation>
    <scope>NUCLEOTIDE SEQUENCE</scope>
</reference>
<keyword evidence="6 11" id="KW-0472">Membrane</keyword>
<evidence type="ECO:0000256" key="9">
    <source>
        <dbReference type="ARBA" id="ARBA00040743"/>
    </source>
</evidence>
<feature type="transmembrane region" description="Helical" evidence="11">
    <location>
        <begin position="12"/>
        <end position="31"/>
    </location>
</feature>
<dbReference type="Gene3D" id="3.10.50.40">
    <property type="match status" value="2"/>
</dbReference>
<comment type="subcellular location">
    <subcellularLocation>
        <location evidence="1">Cell inner membrane</location>
        <topology evidence="1">Single-pass type II membrane protein</topology>
        <orientation evidence="1">Periplasmic side</orientation>
    </subcellularLocation>
</comment>
<keyword evidence="3" id="KW-0997">Cell inner membrane</keyword>
<accession>B3V6I7</accession>
<dbReference type="InterPro" id="IPR052029">
    <property type="entry name" value="PpiD_chaperone"/>
</dbReference>
<name>B3V6I7_9ARCH</name>
<evidence type="ECO:0000259" key="12">
    <source>
        <dbReference type="PROSITE" id="PS50198"/>
    </source>
</evidence>
<dbReference type="EMBL" id="EU686636">
    <property type="protein sequence ID" value="ACF09911.1"/>
    <property type="molecule type" value="Genomic_DNA"/>
</dbReference>
<reference evidence="13" key="2">
    <citation type="submission" date="2008-08" db="EMBL/GenBank/DDBJ databases">
        <authorList>
            <person name="Martin-Cuadrado A.-B."/>
            <person name="Rodriguez-Valera F."/>
            <person name="Moreira D."/>
            <person name="Alba J.-C."/>
            <person name="Ivars-Martinez E."/>
            <person name="Henn M.R."/>
            <person name="Talla E."/>
            <person name="Lopez-Garcia P."/>
        </authorList>
    </citation>
    <scope>NUCLEOTIDE SEQUENCE</scope>
</reference>
<proteinExistence type="inferred from homology"/>
<evidence type="ECO:0000256" key="3">
    <source>
        <dbReference type="ARBA" id="ARBA00022519"/>
    </source>
</evidence>
<sequence length="631" mass="69616">MLEFLRNGVRTWYFKALLGLLVLSFAIWGVGDIFRPGLSGNTVVKVGNIEIGSQQFTSALQRQMQNLSRTLGSNFTLEQARGLQVPERVVEGLVTEALHESEANALGIAVGKKALVQRIRSEPGFRNQEGQFDRSVYEQTLAINGFSEEQFVSRLRQELSRAQVLGSLTSEVPVSEVLTNRLYSWNAEKRVAAYIKIQHDAIANIEKPDDAALQEYYKGNESLFTAPEYRSATYVHLTGKDVESDIDVSDADIQKLYDQNIDAFKVPERRTVQQMIFSTEEEAKTGAAHLAEGKTFAAVAKDLLRQDEDATNILGDVTKIHLPDTLAEAVFNLSDGQVTPPLEGPFGWYVMRVTAIKAPKTQQLLEVRIDIRAQLVQERSGEALYKLSNDLDDALGGGASLEEAARQVGVVAKKVTKVDRGSNGSDEKPMNDLPPGPEFLTTLFNTPDGQESELVDLGVNGYLILRNTGIQAAKVKPLESVRNRAIKFWKAEQRRKQTEENSKRILERIKGGEPLEVISKSIDVPIETSPPFNRHGEGAANNLPRSLAAELFGVKVGGASSAPSDRGYTIGVLKEIVKAKVGANSADVKALAEQLAQRIGRDLEIQYNNALRQHHNVEIDQRALDNLLSQF</sequence>
<dbReference type="GO" id="GO:0005886">
    <property type="term" value="C:plasma membrane"/>
    <property type="evidence" value="ECO:0007669"/>
    <property type="project" value="UniProtKB-SubCell"/>
</dbReference>
<evidence type="ECO:0000256" key="7">
    <source>
        <dbReference type="ARBA" id="ARBA00023186"/>
    </source>
</evidence>
<evidence type="ECO:0000256" key="1">
    <source>
        <dbReference type="ARBA" id="ARBA00004382"/>
    </source>
</evidence>
<evidence type="ECO:0000256" key="4">
    <source>
        <dbReference type="ARBA" id="ARBA00022692"/>
    </source>
</evidence>
<evidence type="ECO:0000256" key="8">
    <source>
        <dbReference type="ARBA" id="ARBA00038408"/>
    </source>
</evidence>
<protein>
    <recommendedName>
        <fullName evidence="9">Periplasmic chaperone PpiD</fullName>
    </recommendedName>
    <alternativeName>
        <fullName evidence="10">Periplasmic folding chaperone</fullName>
    </alternativeName>
</protein>
<dbReference type="SUPFAM" id="SSF54534">
    <property type="entry name" value="FKBP-like"/>
    <property type="match status" value="1"/>
</dbReference>
<evidence type="ECO:0000256" key="6">
    <source>
        <dbReference type="ARBA" id="ARBA00023136"/>
    </source>
</evidence>
<dbReference type="PANTHER" id="PTHR47529">
    <property type="entry name" value="PEPTIDYL-PROLYL CIS-TRANS ISOMERASE D"/>
    <property type="match status" value="1"/>
</dbReference>
<keyword evidence="2" id="KW-1003">Cell membrane</keyword>
<evidence type="ECO:0000313" key="13">
    <source>
        <dbReference type="EMBL" id="ACF09911.1"/>
    </source>
</evidence>
<keyword evidence="5 11" id="KW-1133">Transmembrane helix</keyword>
<feature type="domain" description="PpiC" evidence="12">
    <location>
        <begin position="267"/>
        <end position="355"/>
    </location>
</feature>
<keyword evidence="4 11" id="KW-0812">Transmembrane</keyword>
<dbReference type="GO" id="GO:0003755">
    <property type="term" value="F:peptidyl-prolyl cis-trans isomerase activity"/>
    <property type="evidence" value="ECO:0007669"/>
    <property type="project" value="InterPro"/>
</dbReference>
<evidence type="ECO:0000256" key="11">
    <source>
        <dbReference type="SAM" id="Phobius"/>
    </source>
</evidence>
<dbReference type="Pfam" id="PF13145">
    <property type="entry name" value="Rotamase_2"/>
    <property type="match status" value="1"/>
</dbReference>
<comment type="similarity">
    <text evidence="8">Belongs to the PpiD chaperone family.</text>
</comment>
<dbReference type="Pfam" id="PF13624">
    <property type="entry name" value="SurA_N_3"/>
    <property type="match status" value="1"/>
</dbReference>
<dbReference type="Gene3D" id="1.10.4030.10">
    <property type="entry name" value="Porin chaperone SurA, peptide-binding domain"/>
    <property type="match status" value="1"/>
</dbReference>
<keyword evidence="13" id="KW-0413">Isomerase</keyword>
<evidence type="ECO:0000256" key="2">
    <source>
        <dbReference type="ARBA" id="ARBA00022475"/>
    </source>
</evidence>
<dbReference type="InterPro" id="IPR027304">
    <property type="entry name" value="Trigger_fact/SurA_dom_sf"/>
</dbReference>
<dbReference type="PANTHER" id="PTHR47529:SF1">
    <property type="entry name" value="PERIPLASMIC CHAPERONE PPID"/>
    <property type="match status" value="1"/>
</dbReference>
<organism evidence="13">
    <name type="scientific">uncultured marine group III euryarchaeote KM3-28-E8</name>
    <dbReference type="NCBI Taxonomy" id="526676"/>
    <lineage>
        <taxon>Archaea</taxon>
        <taxon>Methanobacteriati</taxon>
        <taxon>Thermoplasmatota</taxon>
        <taxon>Thermoplasmata</taxon>
        <taxon>Candidatus Thermoprofundales</taxon>
        <taxon>environmental samples</taxon>
    </lineage>
</organism>
<dbReference type="InterPro" id="IPR046357">
    <property type="entry name" value="PPIase_dom_sf"/>
</dbReference>
<keyword evidence="7" id="KW-0143">Chaperone</keyword>
<dbReference type="PROSITE" id="PS50198">
    <property type="entry name" value="PPIC_PPIASE_2"/>
    <property type="match status" value="1"/>
</dbReference>
<evidence type="ECO:0000256" key="5">
    <source>
        <dbReference type="ARBA" id="ARBA00022989"/>
    </source>
</evidence>
<dbReference type="InterPro" id="IPR000297">
    <property type="entry name" value="PPIase_PpiC"/>
</dbReference>
<dbReference type="SUPFAM" id="SSF109998">
    <property type="entry name" value="Triger factor/SurA peptide-binding domain-like"/>
    <property type="match status" value="1"/>
</dbReference>